<evidence type="ECO:0000256" key="3">
    <source>
        <dbReference type="PROSITE-ProRule" id="PRU00221"/>
    </source>
</evidence>
<proteinExistence type="predicted"/>
<dbReference type="InterPro" id="IPR015943">
    <property type="entry name" value="WD40/YVTN_repeat-like_dom_sf"/>
</dbReference>
<comment type="caution">
    <text evidence="5">The sequence shown here is derived from an EMBL/GenBank/DDBJ whole genome shotgun (WGS) entry which is preliminary data.</text>
</comment>
<evidence type="ECO:0000313" key="5">
    <source>
        <dbReference type="EMBL" id="PSB24390.1"/>
    </source>
</evidence>
<keyword evidence="4" id="KW-0472">Membrane</keyword>
<dbReference type="PANTHER" id="PTHR19879:SF9">
    <property type="entry name" value="TRANSCRIPTION INITIATION FACTOR TFIID SUBUNIT 5"/>
    <property type="match status" value="1"/>
</dbReference>
<name>A0A2T1DV79_9CYAN</name>
<evidence type="ECO:0000313" key="6">
    <source>
        <dbReference type="Proteomes" id="UP000239576"/>
    </source>
</evidence>
<evidence type="ECO:0000256" key="4">
    <source>
        <dbReference type="SAM" id="Phobius"/>
    </source>
</evidence>
<dbReference type="AlphaFoldDB" id="A0A2T1DV79"/>
<protein>
    <submittedName>
        <fullName evidence="5">Uncharacterized protein</fullName>
    </submittedName>
</protein>
<organism evidence="5 6">
    <name type="scientific">Stenomitos frigidus ULC18</name>
    <dbReference type="NCBI Taxonomy" id="2107698"/>
    <lineage>
        <taxon>Bacteria</taxon>
        <taxon>Bacillati</taxon>
        <taxon>Cyanobacteriota</taxon>
        <taxon>Cyanophyceae</taxon>
        <taxon>Leptolyngbyales</taxon>
        <taxon>Leptolyngbyaceae</taxon>
        <taxon>Stenomitos</taxon>
    </lineage>
</organism>
<feature type="repeat" description="WD" evidence="3">
    <location>
        <begin position="209"/>
        <end position="240"/>
    </location>
</feature>
<keyword evidence="1 3" id="KW-0853">WD repeat</keyword>
<dbReference type="PANTHER" id="PTHR19879">
    <property type="entry name" value="TRANSCRIPTION INITIATION FACTOR TFIID"/>
    <property type="match status" value="1"/>
</dbReference>
<dbReference type="PROSITE" id="PS00678">
    <property type="entry name" value="WD_REPEATS_1"/>
    <property type="match status" value="2"/>
</dbReference>
<evidence type="ECO:0000256" key="1">
    <source>
        <dbReference type="ARBA" id="ARBA00022574"/>
    </source>
</evidence>
<dbReference type="Pfam" id="PF07676">
    <property type="entry name" value="PD40"/>
    <property type="match status" value="2"/>
</dbReference>
<dbReference type="PROSITE" id="PS50082">
    <property type="entry name" value="WD_REPEATS_2"/>
    <property type="match status" value="3"/>
</dbReference>
<dbReference type="SUPFAM" id="SSF50978">
    <property type="entry name" value="WD40 repeat-like"/>
    <property type="match status" value="1"/>
</dbReference>
<reference evidence="6" key="1">
    <citation type="submission" date="2018-02" db="EMBL/GenBank/DDBJ databases">
        <authorList>
            <person name="Moore K."/>
            <person name="Momper L."/>
        </authorList>
    </citation>
    <scope>NUCLEOTIDE SEQUENCE [LARGE SCALE GENOMIC DNA]</scope>
    <source>
        <strain evidence="6">ULC18</strain>
    </source>
</reference>
<dbReference type="SMART" id="SM00320">
    <property type="entry name" value="WD40"/>
    <property type="match status" value="6"/>
</dbReference>
<sequence length="363" mass="39437">MTEHSGRTSTARRTVQQKWIYRLLFRIVGLQALLFLGVPAFYYLRYGSWVEPWKGLSYLPNISALQQIISVDSSSVDSVTISPNGKTMATGSVKTIGIWDFQTGKLLQKLDVSGGVQGVKFSPDGQRLASVSGDNTIRIWNVSNWKLLHSIETGQKGGFGVTITSDGQTIVGASSNGTIQTWSLISGQLLRTPAELSVKPEEAAKLLDFAISADGQTLVTSYDNKRIKIWNLQTGKVQRSLTTTENISFISISPDSQTIAGCAGSDTYSKTIQTWVLNTGQPLRTFSSPDVVGLIAFSKDGRKLVGSDRGGFSGKVQVWDFQTGTLLHTFSGMFNIHALTTGRDDTIAVGLAYWGKVLVLKAQ</sequence>
<dbReference type="CDD" id="cd00200">
    <property type="entry name" value="WD40"/>
    <property type="match status" value="1"/>
</dbReference>
<evidence type="ECO:0000256" key="2">
    <source>
        <dbReference type="ARBA" id="ARBA00022737"/>
    </source>
</evidence>
<keyword evidence="4" id="KW-0812">Transmembrane</keyword>
<keyword evidence="4" id="KW-1133">Transmembrane helix</keyword>
<feature type="transmembrane region" description="Helical" evidence="4">
    <location>
        <begin position="23"/>
        <end position="44"/>
    </location>
</feature>
<accession>A0A2T1DV79</accession>
<dbReference type="PROSITE" id="PS50294">
    <property type="entry name" value="WD_REPEATS_REGION"/>
    <property type="match status" value="1"/>
</dbReference>
<dbReference type="Proteomes" id="UP000239576">
    <property type="component" value="Unassembled WGS sequence"/>
</dbReference>
<dbReference type="EMBL" id="PVWK01000147">
    <property type="protein sequence ID" value="PSB24390.1"/>
    <property type="molecule type" value="Genomic_DNA"/>
</dbReference>
<dbReference type="InterPro" id="IPR001680">
    <property type="entry name" value="WD40_rpt"/>
</dbReference>
<keyword evidence="6" id="KW-1185">Reference proteome</keyword>
<dbReference type="Gene3D" id="2.130.10.10">
    <property type="entry name" value="YVTN repeat-like/Quinoprotein amine dehydrogenase"/>
    <property type="match status" value="2"/>
</dbReference>
<dbReference type="OrthoDB" id="494465at2"/>
<reference evidence="5 6" key="2">
    <citation type="submission" date="2018-03" db="EMBL/GenBank/DDBJ databases">
        <title>The ancient ancestry and fast evolution of plastids.</title>
        <authorList>
            <person name="Moore K.R."/>
            <person name="Magnabosco C."/>
            <person name="Momper L."/>
            <person name="Gold D.A."/>
            <person name="Bosak T."/>
            <person name="Fournier G.P."/>
        </authorList>
    </citation>
    <scope>NUCLEOTIDE SEQUENCE [LARGE SCALE GENOMIC DNA]</scope>
    <source>
        <strain evidence="5 6">ULC18</strain>
    </source>
</reference>
<gene>
    <name evidence="5" type="ORF">C7B82_27265</name>
</gene>
<dbReference type="InterPro" id="IPR036322">
    <property type="entry name" value="WD40_repeat_dom_sf"/>
</dbReference>
<dbReference type="InterPro" id="IPR011659">
    <property type="entry name" value="WD40"/>
</dbReference>
<keyword evidence="2" id="KW-0677">Repeat</keyword>
<feature type="repeat" description="WD" evidence="3">
    <location>
        <begin position="116"/>
        <end position="150"/>
    </location>
</feature>
<dbReference type="Pfam" id="PF00400">
    <property type="entry name" value="WD40"/>
    <property type="match status" value="3"/>
</dbReference>
<dbReference type="InterPro" id="IPR019775">
    <property type="entry name" value="WD40_repeat_CS"/>
</dbReference>
<feature type="repeat" description="WD" evidence="3">
    <location>
        <begin position="161"/>
        <end position="192"/>
    </location>
</feature>